<dbReference type="RefSeq" id="WP_176106894.1">
    <property type="nucleotide sequence ID" value="NZ_JAALDK010000001.1"/>
</dbReference>
<proteinExistence type="predicted"/>
<accession>A0A7Y6JZ57</accession>
<protein>
    <submittedName>
        <fullName evidence="1">Uncharacterized protein</fullName>
    </submittedName>
</protein>
<gene>
    <name evidence="1" type="ORF">G5S42_11835</name>
</gene>
<evidence type="ECO:0000313" key="2">
    <source>
        <dbReference type="Proteomes" id="UP000594380"/>
    </source>
</evidence>
<dbReference type="AlphaFoldDB" id="A0A7Y6JZ57"/>
<reference evidence="1 2" key="1">
    <citation type="submission" date="2020-02" db="EMBL/GenBank/DDBJ databases">
        <title>Paraburkholderia simonii sp. nov. and Paraburkholderia youngii sp. nov. Brazilian and Mexican Mimosa-associated rhizobia.</title>
        <authorList>
            <person name="Mavima L."/>
            <person name="Beukes C.W."/>
            <person name="Chan W.Y."/>
            <person name="Palmer M."/>
            <person name="De Meyer S.E."/>
            <person name="James E.K."/>
            <person name="Venter S.N."/>
            <person name="Steenkamp E.T."/>
        </authorList>
    </citation>
    <scope>NUCLEOTIDE SEQUENCE [LARGE SCALE GENOMIC DNA]</scope>
    <source>
        <strain evidence="1 2">JPY169</strain>
    </source>
</reference>
<name>A0A7Y6JZ57_9BURK</name>
<dbReference type="GeneID" id="301101023"/>
<organism evidence="1 2">
    <name type="scientific">Paraburkholderia youngii</name>
    <dbReference type="NCBI Taxonomy" id="2782701"/>
    <lineage>
        <taxon>Bacteria</taxon>
        <taxon>Pseudomonadati</taxon>
        <taxon>Pseudomonadota</taxon>
        <taxon>Betaproteobacteria</taxon>
        <taxon>Burkholderiales</taxon>
        <taxon>Burkholderiaceae</taxon>
        <taxon>Paraburkholderia</taxon>
    </lineage>
</organism>
<sequence>MEKRNQDGTGKKMPDEEVCDLCRITYSIYANFPPMPSAQAMNAETGEFFPFDRLRSLSTGYDMAKALGYAWACDCRGRTPVTRRINYNEQFQLLDTHTGKPLVNIEYAVERASGDIEHGMTDASGYTHRLSMTSSAEEINIYCNGAKDA</sequence>
<dbReference type="Proteomes" id="UP000594380">
    <property type="component" value="Unassembled WGS sequence"/>
</dbReference>
<comment type="caution">
    <text evidence="1">The sequence shown here is derived from an EMBL/GenBank/DDBJ whole genome shotgun (WGS) entry which is preliminary data.</text>
</comment>
<evidence type="ECO:0000313" key="1">
    <source>
        <dbReference type="EMBL" id="NUY00373.1"/>
    </source>
</evidence>
<dbReference type="EMBL" id="JAALDK010000001">
    <property type="protein sequence ID" value="NUY00373.1"/>
    <property type="molecule type" value="Genomic_DNA"/>
</dbReference>